<keyword evidence="2" id="KW-0012">Acyltransferase</keyword>
<dbReference type="GO" id="GO:0016746">
    <property type="term" value="F:acyltransferase activity"/>
    <property type="evidence" value="ECO:0007669"/>
    <property type="project" value="UniProtKB-KW"/>
</dbReference>
<dbReference type="Proteomes" id="UP001432000">
    <property type="component" value="Chromosome"/>
</dbReference>
<evidence type="ECO:0000259" key="1">
    <source>
        <dbReference type="Pfam" id="PF13480"/>
    </source>
</evidence>
<dbReference type="InterPro" id="IPR016181">
    <property type="entry name" value="Acyl_CoA_acyltransferase"/>
</dbReference>
<reference evidence="2 3" key="1">
    <citation type="submission" date="2024-03" db="EMBL/GenBank/DDBJ databases">
        <title>Natural products discovery in diverse microorganisms through a two-stage MS feature dereplication strategy.</title>
        <authorList>
            <person name="Zhang R."/>
        </authorList>
    </citation>
    <scope>NUCLEOTIDE SEQUENCE [LARGE SCALE GENOMIC DNA]</scope>
    <source>
        <strain evidence="2 3">18930</strain>
    </source>
</reference>
<feature type="domain" description="BioF2-like acetyltransferase" evidence="1">
    <location>
        <begin position="166"/>
        <end position="303"/>
    </location>
</feature>
<name>A0ABZ2PHK9_9NOCA</name>
<protein>
    <submittedName>
        <fullName evidence="2">GNAT family N-acetyltransferase</fullName>
        <ecNumber evidence="2">2.3.1.-</ecNumber>
    </submittedName>
</protein>
<dbReference type="EC" id="2.3.1.-" evidence="2"/>
<proteinExistence type="predicted"/>
<keyword evidence="3" id="KW-1185">Reference proteome</keyword>
<dbReference type="Pfam" id="PF13480">
    <property type="entry name" value="Acetyltransf_6"/>
    <property type="match status" value="1"/>
</dbReference>
<dbReference type="EMBL" id="CP147846">
    <property type="protein sequence ID" value="WXG68628.1"/>
    <property type="molecule type" value="Genomic_DNA"/>
</dbReference>
<sequence>METGVETVVARIRTDPQSILAEWHELAERVGTVFSSRPGFVSNVVEATALACEYVEVRRGGRLAALAALSKFKRGPFTLAKVVGTGLGVPLEILSDGPEASDALLRAIADQGYMLSADSMIANDLTMQRLLMHASWNVHAPIRESVPVLELADGQKASSIRSAKSLKRLRQYRRGVTAFDVEMVTGVEHLESRWADIERVAASAVERNGRVNYLVPPHGEFAKSFLLSEARAGTLCVIGLVIDGVWSAHEVGLRTGTRMEGWLTHYDAGIGKLQPGHQMIEWFADHHDELGVRWLDQGVGINRIKTTWANSGYDVLRLSAVPNAWVLSGAMLRILYTAPRVLSSVGGAAARVGRRR</sequence>
<organism evidence="2 3">
    <name type="scientific">Rhodococcus sovatensis</name>
    <dbReference type="NCBI Taxonomy" id="1805840"/>
    <lineage>
        <taxon>Bacteria</taxon>
        <taxon>Bacillati</taxon>
        <taxon>Actinomycetota</taxon>
        <taxon>Actinomycetes</taxon>
        <taxon>Mycobacteriales</taxon>
        <taxon>Nocardiaceae</taxon>
        <taxon>Rhodococcus</taxon>
    </lineage>
</organism>
<gene>
    <name evidence="2" type="ORF">WDS16_26140</name>
</gene>
<evidence type="ECO:0000313" key="3">
    <source>
        <dbReference type="Proteomes" id="UP001432000"/>
    </source>
</evidence>
<dbReference type="SUPFAM" id="SSF55729">
    <property type="entry name" value="Acyl-CoA N-acyltransferases (Nat)"/>
    <property type="match status" value="1"/>
</dbReference>
<keyword evidence="2" id="KW-0808">Transferase</keyword>
<dbReference type="InterPro" id="IPR038740">
    <property type="entry name" value="BioF2-like_GNAT_dom"/>
</dbReference>
<accession>A0ABZ2PHK9</accession>
<evidence type="ECO:0000313" key="2">
    <source>
        <dbReference type="EMBL" id="WXG68628.1"/>
    </source>
</evidence>
<dbReference type="RefSeq" id="WP_338888954.1">
    <property type="nucleotide sequence ID" value="NZ_CP147846.1"/>
</dbReference>